<name>A0A847RXK6_9BACT</name>
<accession>A0A847RXK6</accession>
<dbReference type="SUPFAM" id="SSF48452">
    <property type="entry name" value="TPR-like"/>
    <property type="match status" value="1"/>
</dbReference>
<proteinExistence type="predicted"/>
<dbReference type="AlphaFoldDB" id="A0A847RXK6"/>
<evidence type="ECO:0000256" key="1">
    <source>
        <dbReference type="SAM" id="Phobius"/>
    </source>
</evidence>
<gene>
    <name evidence="2" type="ORF">HGH92_15035</name>
</gene>
<comment type="caution">
    <text evidence="2">The sequence shown here is derived from an EMBL/GenBank/DDBJ whole genome shotgun (WGS) entry which is preliminary data.</text>
</comment>
<sequence>MSPEIHYDQDYIEGLLHHTPEIIDDIYQRFASKEKRFILQKSGTVKDAAHIFEEALMDIYYYARRHPLQVSSFEPFLQLLCKRIWERELEKRGQRIAGMEAEENAALTRDDMIDIEDVLKEGEKRRLAYSLYLQLNDSCRELLSWSLTDCLQEDIAVATKIPVQDLPATRQACYLSLFKDLDARLKSGSMAAEDLSTADRYLSGQLPEAENKLFEARLKTDTTLQQQVKRFDLFRRLLAQRVCKDPDREAILHQLFSRRNAWFSPKESTPTPIRNTVILIALFAAGVAIMLYISPWRKNIYRQFASTEMQAPDTDSLRLPREAIEKFNRGHFSDAIIILDKVLQQHPNNLYARYYRGVSKVDLNQLEPARADLVQVYQQSNDLKYEAAFYMGLSYLKEGHKQECLDWLLKIPSQAPNYIKVQKLIEELGG</sequence>
<protein>
    <submittedName>
        <fullName evidence="2">Uncharacterized protein</fullName>
    </submittedName>
</protein>
<keyword evidence="1" id="KW-1133">Transmembrane helix</keyword>
<keyword evidence="3" id="KW-1185">Reference proteome</keyword>
<evidence type="ECO:0000313" key="3">
    <source>
        <dbReference type="Proteomes" id="UP000570474"/>
    </source>
</evidence>
<dbReference type="InterPro" id="IPR011990">
    <property type="entry name" value="TPR-like_helical_dom_sf"/>
</dbReference>
<feature type="transmembrane region" description="Helical" evidence="1">
    <location>
        <begin position="273"/>
        <end position="293"/>
    </location>
</feature>
<dbReference type="Proteomes" id="UP000570474">
    <property type="component" value="Unassembled WGS sequence"/>
</dbReference>
<evidence type="ECO:0000313" key="2">
    <source>
        <dbReference type="EMBL" id="NLR65628.1"/>
    </source>
</evidence>
<keyword evidence="1" id="KW-0812">Transmembrane</keyword>
<keyword evidence="1" id="KW-0472">Membrane</keyword>
<organism evidence="2 3">
    <name type="scientific">Chitinophaga varians</name>
    <dbReference type="NCBI Taxonomy" id="2202339"/>
    <lineage>
        <taxon>Bacteria</taxon>
        <taxon>Pseudomonadati</taxon>
        <taxon>Bacteroidota</taxon>
        <taxon>Chitinophagia</taxon>
        <taxon>Chitinophagales</taxon>
        <taxon>Chitinophagaceae</taxon>
        <taxon>Chitinophaga</taxon>
    </lineage>
</organism>
<dbReference type="RefSeq" id="WP_168871625.1">
    <property type="nucleotide sequence ID" value="NZ_JABAIA010000002.1"/>
</dbReference>
<reference evidence="2 3" key="1">
    <citation type="submission" date="2020-04" db="EMBL/GenBank/DDBJ databases">
        <authorList>
            <person name="Yin C."/>
        </authorList>
    </citation>
    <scope>NUCLEOTIDE SEQUENCE [LARGE SCALE GENOMIC DNA]</scope>
    <source>
        <strain evidence="2 3">Ae27</strain>
    </source>
</reference>
<dbReference type="EMBL" id="JABAIA010000002">
    <property type="protein sequence ID" value="NLR65628.1"/>
    <property type="molecule type" value="Genomic_DNA"/>
</dbReference>
<dbReference type="Gene3D" id="1.25.40.10">
    <property type="entry name" value="Tetratricopeptide repeat domain"/>
    <property type="match status" value="1"/>
</dbReference>